<organism evidence="1 2">
    <name type="scientific">Arachis hypogaea</name>
    <name type="common">Peanut</name>
    <dbReference type="NCBI Taxonomy" id="3818"/>
    <lineage>
        <taxon>Eukaryota</taxon>
        <taxon>Viridiplantae</taxon>
        <taxon>Streptophyta</taxon>
        <taxon>Embryophyta</taxon>
        <taxon>Tracheophyta</taxon>
        <taxon>Spermatophyta</taxon>
        <taxon>Magnoliopsida</taxon>
        <taxon>eudicotyledons</taxon>
        <taxon>Gunneridae</taxon>
        <taxon>Pentapetalae</taxon>
        <taxon>rosids</taxon>
        <taxon>fabids</taxon>
        <taxon>Fabales</taxon>
        <taxon>Fabaceae</taxon>
        <taxon>Papilionoideae</taxon>
        <taxon>50 kb inversion clade</taxon>
        <taxon>dalbergioids sensu lato</taxon>
        <taxon>Dalbergieae</taxon>
        <taxon>Pterocarpus clade</taxon>
        <taxon>Arachis</taxon>
    </lineage>
</organism>
<dbReference type="Proteomes" id="UP000289738">
    <property type="component" value="Chromosome B08"/>
</dbReference>
<comment type="caution">
    <text evidence="1">The sequence shown here is derived from an EMBL/GenBank/DDBJ whole genome shotgun (WGS) entry which is preliminary data.</text>
</comment>
<protein>
    <submittedName>
        <fullName evidence="1">Uncharacterized protein</fullName>
    </submittedName>
</protein>
<dbReference type="EMBL" id="SDMP01000018">
    <property type="protein sequence ID" value="RYQ97104.1"/>
    <property type="molecule type" value="Genomic_DNA"/>
</dbReference>
<evidence type="ECO:0000313" key="1">
    <source>
        <dbReference type="EMBL" id="RYQ97104.1"/>
    </source>
</evidence>
<proteinExistence type="predicted"/>
<dbReference type="AlphaFoldDB" id="A0A444Y597"/>
<reference evidence="1 2" key="1">
    <citation type="submission" date="2019-01" db="EMBL/GenBank/DDBJ databases">
        <title>Sequencing of cultivated peanut Arachis hypogaea provides insights into genome evolution and oil improvement.</title>
        <authorList>
            <person name="Chen X."/>
        </authorList>
    </citation>
    <scope>NUCLEOTIDE SEQUENCE [LARGE SCALE GENOMIC DNA]</scope>
    <source>
        <strain evidence="2">cv. Fuhuasheng</strain>
        <tissue evidence="1">Leaves</tissue>
    </source>
</reference>
<gene>
    <name evidence="1" type="ORF">Ahy_B08g093104</name>
</gene>
<evidence type="ECO:0000313" key="2">
    <source>
        <dbReference type="Proteomes" id="UP000289738"/>
    </source>
</evidence>
<accession>A0A444Y597</accession>
<sequence length="168" mass="19261">MKSLRFFGVNQKYFGVLGELFGVSTGYWYLDHFEGRVASFTSMLCKQAEMLKQHRELSMSVRRTIKNNEEAGIRPRKIYQSLITGAGEAESRERESDVADFHTVIPCATKSSIEVQFQHVYSHEKLRKVQAQFRGKVNCITRSTHSALGYTVYEVLEQISNSTLNKHC</sequence>
<name>A0A444Y597_ARAHY</name>
<keyword evidence="2" id="KW-1185">Reference proteome</keyword>